<dbReference type="Proteomes" id="UP000093501">
    <property type="component" value="Unassembled WGS sequence"/>
</dbReference>
<accession>A0A1C0AQC8</accession>
<evidence type="ECO:0000313" key="2">
    <source>
        <dbReference type="Proteomes" id="UP000093501"/>
    </source>
</evidence>
<dbReference type="RefSeq" id="WP_068750979.1">
    <property type="nucleotide sequence ID" value="NZ_LR214441.1"/>
</dbReference>
<evidence type="ECO:0000313" key="1">
    <source>
        <dbReference type="EMBL" id="OCL36591.1"/>
    </source>
</evidence>
<dbReference type="AlphaFoldDB" id="A0A1C0AQC8"/>
<reference evidence="2" key="1">
    <citation type="submission" date="2016-07" db="EMBL/GenBank/DDBJ databases">
        <authorList>
            <person name="Florea S."/>
            <person name="Webb J.S."/>
            <person name="Jaromczyk J."/>
            <person name="Schardl C.L."/>
        </authorList>
    </citation>
    <scope>NUCLEOTIDE SEQUENCE [LARGE SCALE GENOMIC DNA]</scope>
    <source>
        <strain evidence="2">IPBSL-7</strain>
    </source>
</reference>
<proteinExistence type="predicted"/>
<gene>
    <name evidence="1" type="ORF">BCR15_01655</name>
</gene>
<dbReference type="EMBL" id="MBQD01000011">
    <property type="protein sequence ID" value="OCL36591.1"/>
    <property type="molecule type" value="Genomic_DNA"/>
</dbReference>
<sequence length="309" mass="33907">MRPRQKLPDSLTALAARQAGVLSAAQLTAAGVSPDVRRRFRQGWITIAPKLYLLEGTTFEAALWVGVLRGGSSAAISGAAACYLHGFLRDTPGRVTVWTLQQRSPLDVASIQVRFRRGDRRGRGAPSRTSPEEVALCDLADESDETTTVSAVASALANRRTTPSRLLETLRIKGPTRHSSTLSRLVSHANSGIESALEWRFHTRVLEPHRLPVPRRQEWTHSGRVDGVYPAEGLFVELDGMRDHTNWSKDMWRDNEHALRLGAVTLRYGWWAVETSPCAVAAQLAAALSARGWTGTVSRCRACPTDSPV</sequence>
<organism evidence="1 2">
    <name type="scientific">Tessaracoccus lapidicaptus</name>
    <dbReference type="NCBI Taxonomy" id="1427523"/>
    <lineage>
        <taxon>Bacteria</taxon>
        <taxon>Bacillati</taxon>
        <taxon>Actinomycetota</taxon>
        <taxon>Actinomycetes</taxon>
        <taxon>Propionibacteriales</taxon>
        <taxon>Propionibacteriaceae</taxon>
        <taxon>Tessaracoccus</taxon>
    </lineage>
</organism>
<keyword evidence="2" id="KW-1185">Reference proteome</keyword>
<name>A0A1C0AQC8_9ACTN</name>
<protein>
    <submittedName>
        <fullName evidence="1">Uncharacterized protein</fullName>
    </submittedName>
</protein>
<comment type="caution">
    <text evidence="1">The sequence shown here is derived from an EMBL/GenBank/DDBJ whole genome shotgun (WGS) entry which is preliminary data.</text>
</comment>